<evidence type="ECO:0000256" key="4">
    <source>
        <dbReference type="ARBA" id="ARBA00023136"/>
    </source>
</evidence>
<feature type="transmembrane region" description="Helical" evidence="5">
    <location>
        <begin position="139"/>
        <end position="160"/>
    </location>
</feature>
<feature type="transmembrane region" description="Helical" evidence="5">
    <location>
        <begin position="227"/>
        <end position="248"/>
    </location>
</feature>
<feature type="transmembrane region" description="Helical" evidence="5">
    <location>
        <begin position="375"/>
        <end position="394"/>
    </location>
</feature>
<dbReference type="SUPFAM" id="SSF103473">
    <property type="entry name" value="MFS general substrate transporter"/>
    <property type="match status" value="1"/>
</dbReference>
<dbReference type="PANTHER" id="PTHR24064">
    <property type="entry name" value="SOLUTE CARRIER FAMILY 22 MEMBER"/>
    <property type="match status" value="1"/>
</dbReference>
<gene>
    <name evidence="6" type="ORF">Fcan01_12858</name>
</gene>
<feature type="transmembrane region" description="Helical" evidence="5">
    <location>
        <begin position="315"/>
        <end position="336"/>
    </location>
</feature>
<dbReference type="AlphaFoldDB" id="A0A226E2V5"/>
<reference evidence="6 7" key="1">
    <citation type="submission" date="2015-12" db="EMBL/GenBank/DDBJ databases">
        <title>The genome of Folsomia candida.</title>
        <authorList>
            <person name="Faddeeva A."/>
            <person name="Derks M.F."/>
            <person name="Anvar Y."/>
            <person name="Smit S."/>
            <person name="Van Straalen N."/>
            <person name="Roelofs D."/>
        </authorList>
    </citation>
    <scope>NUCLEOTIDE SEQUENCE [LARGE SCALE GENOMIC DNA]</scope>
    <source>
        <strain evidence="6 7">VU population</strain>
        <tissue evidence="6">Whole body</tissue>
    </source>
</reference>
<protein>
    <submittedName>
        <fullName evidence="6">Organic cation transporter 1</fullName>
    </submittedName>
</protein>
<evidence type="ECO:0000256" key="5">
    <source>
        <dbReference type="SAM" id="Phobius"/>
    </source>
</evidence>
<dbReference type="EMBL" id="LNIX01000007">
    <property type="protein sequence ID" value="OXA51598.1"/>
    <property type="molecule type" value="Genomic_DNA"/>
</dbReference>
<feature type="transmembrane region" description="Helical" evidence="5">
    <location>
        <begin position="406"/>
        <end position="430"/>
    </location>
</feature>
<dbReference type="InterPro" id="IPR036259">
    <property type="entry name" value="MFS_trans_sf"/>
</dbReference>
<feature type="transmembrane region" description="Helical" evidence="5">
    <location>
        <begin position="348"/>
        <end position="369"/>
    </location>
</feature>
<keyword evidence="3 5" id="KW-1133">Transmembrane helix</keyword>
<dbReference type="Gene3D" id="1.20.1250.20">
    <property type="entry name" value="MFS general substrate transporter like domains"/>
    <property type="match status" value="1"/>
</dbReference>
<keyword evidence="7" id="KW-1185">Reference proteome</keyword>
<keyword evidence="4 5" id="KW-0472">Membrane</keyword>
<dbReference type="OrthoDB" id="5296287at2759"/>
<evidence type="ECO:0000313" key="7">
    <source>
        <dbReference type="Proteomes" id="UP000198287"/>
    </source>
</evidence>
<feature type="transmembrane region" description="Helical" evidence="5">
    <location>
        <begin position="442"/>
        <end position="463"/>
    </location>
</feature>
<evidence type="ECO:0000256" key="2">
    <source>
        <dbReference type="ARBA" id="ARBA00022692"/>
    </source>
</evidence>
<sequence length="529" mass="58846">MSIRSIKTAAALGYNVKCMENGDQNKRKESKCEDFDDILELVGSQGKFQKFLLYVVLCPVTAIEPVLALNMLFMLYEPDHWCNVPAGRVAVLVGNTIGRLVQNSEWILPLIQKVNRFYPQDYDLTIPSQYNWVCDKSEWATWALTFGGLGNAVGTIVYGMLADHKMVGRKPIFFLCLVLNVFGRIASYFFPSNFYVFLGLLFLTGTGFPMVIGMASLPLIAWLARDWFYIGMITTVPMVLVFGFYNYIPESPRWLISVGRTEEAALIIKKMAEKNGTSDKISDTQLDSMLKLIVSKQNQNRQRVGVWTLYSRPRLALKTTLITIAWVMNGTIYYAITLNSSNLSGNQFVNFFILAMIEIPAGYFGSVLVDKGGRRWTQVAFFILCAFASIVAGVASPHKHNEGWAIASVVGAVVSKFAITLTFLVVYLQATEIFPTIIRSTGSGFASTISSIIGIFTPYIVYLSKYNLGATWFAIVAMSIVGMVSSAFLPETLGQSLPESIEDAENFGKGTKFWSLVPKTKDEKPINEA</sequence>
<feature type="transmembrane region" description="Helical" evidence="5">
    <location>
        <begin position="196"/>
        <end position="220"/>
    </location>
</feature>
<keyword evidence="2 5" id="KW-0812">Transmembrane</keyword>
<evidence type="ECO:0000256" key="1">
    <source>
        <dbReference type="ARBA" id="ARBA00004141"/>
    </source>
</evidence>
<name>A0A226E2V5_FOLCA</name>
<dbReference type="OMA" id="LHYNIRN"/>
<proteinExistence type="predicted"/>
<dbReference type="InterPro" id="IPR005828">
    <property type="entry name" value="MFS_sugar_transport-like"/>
</dbReference>
<dbReference type="GO" id="GO:0016020">
    <property type="term" value="C:membrane"/>
    <property type="evidence" value="ECO:0007669"/>
    <property type="project" value="UniProtKB-SubCell"/>
</dbReference>
<feature type="transmembrane region" description="Helical" evidence="5">
    <location>
        <begin position="51"/>
        <end position="76"/>
    </location>
</feature>
<dbReference type="Pfam" id="PF00083">
    <property type="entry name" value="Sugar_tr"/>
    <property type="match status" value="1"/>
</dbReference>
<comment type="caution">
    <text evidence="6">The sequence shown here is derived from an EMBL/GenBank/DDBJ whole genome shotgun (WGS) entry which is preliminary data.</text>
</comment>
<comment type="subcellular location">
    <subcellularLocation>
        <location evidence="1">Membrane</location>
        <topology evidence="1">Multi-pass membrane protein</topology>
    </subcellularLocation>
</comment>
<dbReference type="GO" id="GO:0022857">
    <property type="term" value="F:transmembrane transporter activity"/>
    <property type="evidence" value="ECO:0007669"/>
    <property type="project" value="InterPro"/>
</dbReference>
<feature type="transmembrane region" description="Helical" evidence="5">
    <location>
        <begin position="470"/>
        <end position="489"/>
    </location>
</feature>
<accession>A0A226E2V5</accession>
<organism evidence="6 7">
    <name type="scientific">Folsomia candida</name>
    <name type="common">Springtail</name>
    <dbReference type="NCBI Taxonomy" id="158441"/>
    <lineage>
        <taxon>Eukaryota</taxon>
        <taxon>Metazoa</taxon>
        <taxon>Ecdysozoa</taxon>
        <taxon>Arthropoda</taxon>
        <taxon>Hexapoda</taxon>
        <taxon>Collembola</taxon>
        <taxon>Entomobryomorpha</taxon>
        <taxon>Isotomoidea</taxon>
        <taxon>Isotomidae</taxon>
        <taxon>Proisotominae</taxon>
        <taxon>Folsomia</taxon>
    </lineage>
</organism>
<dbReference type="Proteomes" id="UP000198287">
    <property type="component" value="Unassembled WGS sequence"/>
</dbReference>
<evidence type="ECO:0000313" key="6">
    <source>
        <dbReference type="EMBL" id="OXA51598.1"/>
    </source>
</evidence>
<evidence type="ECO:0000256" key="3">
    <source>
        <dbReference type="ARBA" id="ARBA00022989"/>
    </source>
</evidence>